<gene>
    <name evidence="2" type="ORF">SAMD00023353_1001020</name>
</gene>
<feature type="transmembrane region" description="Helical" evidence="1">
    <location>
        <begin position="12"/>
        <end position="38"/>
    </location>
</feature>
<dbReference type="Proteomes" id="UP000054516">
    <property type="component" value="Unassembled WGS sequence"/>
</dbReference>
<organism evidence="2">
    <name type="scientific">Rosellinia necatrix</name>
    <name type="common">White root-rot fungus</name>
    <dbReference type="NCBI Taxonomy" id="77044"/>
    <lineage>
        <taxon>Eukaryota</taxon>
        <taxon>Fungi</taxon>
        <taxon>Dikarya</taxon>
        <taxon>Ascomycota</taxon>
        <taxon>Pezizomycotina</taxon>
        <taxon>Sordariomycetes</taxon>
        <taxon>Xylariomycetidae</taxon>
        <taxon>Xylariales</taxon>
        <taxon>Xylariaceae</taxon>
        <taxon>Rosellinia</taxon>
    </lineage>
</organism>
<sequence>MPSSGLVIGGVVTWGGVLWTVVAFEAGFASGVAGAVVLHRWLRNGQSEHVTVDSSEVS</sequence>
<evidence type="ECO:0000313" key="2">
    <source>
        <dbReference type="EMBL" id="GAW25632.1"/>
    </source>
</evidence>
<dbReference type="AlphaFoldDB" id="A0A1S8A6L7"/>
<evidence type="ECO:0000256" key="1">
    <source>
        <dbReference type="SAM" id="Phobius"/>
    </source>
</evidence>
<keyword evidence="1" id="KW-0472">Membrane</keyword>
<dbReference type="EMBL" id="DF977455">
    <property type="protein sequence ID" value="GAW25632.1"/>
    <property type="molecule type" value="Genomic_DNA"/>
</dbReference>
<name>A0A1S8A6L7_ROSNE</name>
<evidence type="ECO:0000313" key="3">
    <source>
        <dbReference type="Proteomes" id="UP000054516"/>
    </source>
</evidence>
<keyword evidence="1" id="KW-1133">Transmembrane helix</keyword>
<reference evidence="2" key="1">
    <citation type="submission" date="2016-03" db="EMBL/GenBank/DDBJ databases">
        <title>Draft genome sequence of Rosellinia necatrix.</title>
        <authorList>
            <person name="Kanematsu S."/>
        </authorList>
    </citation>
    <scope>NUCLEOTIDE SEQUENCE [LARGE SCALE GENOMIC DNA]</scope>
    <source>
        <strain evidence="2">W97</strain>
    </source>
</reference>
<protein>
    <submittedName>
        <fullName evidence="2">Uncharacterized protein</fullName>
    </submittedName>
</protein>
<proteinExistence type="predicted"/>
<accession>A0A1S8A6L7</accession>
<keyword evidence="1" id="KW-0812">Transmembrane</keyword>
<keyword evidence="3" id="KW-1185">Reference proteome</keyword>